<keyword evidence="1" id="KW-0472">Membrane</keyword>
<gene>
    <name evidence="2" type="ORF">B6N60_03656</name>
</gene>
<evidence type="ECO:0000256" key="1">
    <source>
        <dbReference type="SAM" id="Phobius"/>
    </source>
</evidence>
<keyword evidence="3" id="KW-1185">Reference proteome</keyword>
<organism evidence="2 3">
    <name type="scientific">Richelia sinica FACHB-800</name>
    <dbReference type="NCBI Taxonomy" id="1357546"/>
    <lineage>
        <taxon>Bacteria</taxon>
        <taxon>Bacillati</taxon>
        <taxon>Cyanobacteriota</taxon>
        <taxon>Cyanophyceae</taxon>
        <taxon>Nostocales</taxon>
        <taxon>Nostocaceae</taxon>
        <taxon>Richelia</taxon>
    </lineage>
</organism>
<evidence type="ECO:0000313" key="3">
    <source>
        <dbReference type="Proteomes" id="UP000683511"/>
    </source>
</evidence>
<sequence length="224" mass="24471">MDELFTSIITGVAAFSATNIDDLVILLVFFTQVNDNFRSWQVVCGQYLGFTILLILSLPGLLGGLILPPELIGLLGLVPLAIGISSLVNQELGSLPEETSEITLSKTSISEHFLSPQIYTVALVTIANGSDNISIYIPLFSSTNLAGFILIIFVFFCLLAIWCYAAYKLTHQRKIADFFTKYGNYLVPFVLMGLGLVIVWKSQALSPIKLLASCICLLVLVKKS</sequence>
<keyword evidence="1" id="KW-1133">Transmembrane helix</keyword>
<feature type="transmembrane region" description="Helical" evidence="1">
    <location>
        <begin position="204"/>
        <end position="221"/>
    </location>
</feature>
<dbReference type="InterPro" id="IPR004676">
    <property type="entry name" value="Cd-R_transporter"/>
</dbReference>
<proteinExistence type="predicted"/>
<dbReference type="AlphaFoldDB" id="A0A975Y660"/>
<feature type="transmembrane region" description="Helical" evidence="1">
    <location>
        <begin position="71"/>
        <end position="88"/>
    </location>
</feature>
<feature type="transmembrane region" description="Helical" evidence="1">
    <location>
        <begin position="42"/>
        <end position="65"/>
    </location>
</feature>
<keyword evidence="1" id="KW-0812">Transmembrane</keyword>
<feature type="transmembrane region" description="Helical" evidence="1">
    <location>
        <begin position="179"/>
        <end position="198"/>
    </location>
</feature>
<feature type="transmembrane region" description="Helical" evidence="1">
    <location>
        <begin position="145"/>
        <end position="167"/>
    </location>
</feature>
<protein>
    <submittedName>
        <fullName evidence="2">Cadmium resistance transporter</fullName>
    </submittedName>
</protein>
<dbReference type="KEGG" id="rsin:B6N60_03656"/>
<dbReference type="RefSeq" id="WP_190602301.1">
    <property type="nucleotide sequence ID" value="NZ_CP021056.1"/>
</dbReference>
<feature type="transmembrane region" description="Helical" evidence="1">
    <location>
        <begin position="6"/>
        <end position="30"/>
    </location>
</feature>
<name>A0A975Y660_9NOST</name>
<accession>A0A975Y660</accession>
<dbReference type="Proteomes" id="UP000683511">
    <property type="component" value="Chromosome"/>
</dbReference>
<dbReference type="EMBL" id="CP021056">
    <property type="protein sequence ID" value="QXE24946.1"/>
    <property type="molecule type" value="Genomic_DNA"/>
</dbReference>
<reference evidence="2" key="1">
    <citation type="submission" date="2017-04" db="EMBL/GenBank/DDBJ databases">
        <title>Genome deletions in a multicellular cyanobacterial endosymbiont for morphological adaptation in marine diatoms.</title>
        <authorList>
            <person name="Wang Y."/>
            <person name="Gao H."/>
            <person name="Li R."/>
            <person name="Xu X."/>
        </authorList>
    </citation>
    <scope>NUCLEOTIDE SEQUENCE</scope>
    <source>
        <strain evidence="2">FACHB 800</strain>
    </source>
</reference>
<evidence type="ECO:0000313" key="2">
    <source>
        <dbReference type="EMBL" id="QXE24946.1"/>
    </source>
</evidence>
<dbReference type="Pfam" id="PF03596">
    <property type="entry name" value="Cad"/>
    <property type="match status" value="1"/>
</dbReference>